<evidence type="ECO:0008006" key="4">
    <source>
        <dbReference type="Google" id="ProtNLM"/>
    </source>
</evidence>
<accession>A0A1G6K8X9</accession>
<dbReference type="EMBL" id="FMZW01000002">
    <property type="protein sequence ID" value="SDC27522.1"/>
    <property type="molecule type" value="Genomic_DNA"/>
</dbReference>
<dbReference type="InterPro" id="IPR057572">
    <property type="entry name" value="NonGDSL"/>
</dbReference>
<evidence type="ECO:0000256" key="1">
    <source>
        <dbReference type="SAM" id="SignalP"/>
    </source>
</evidence>
<dbReference type="InterPro" id="IPR036514">
    <property type="entry name" value="SGNH_hydro_sf"/>
</dbReference>
<sequence length="261" mass="27663">MKSARTMLGLTLLAACLTAGLAAAPARAGDTAEPPPPPPPCDVPAYLLTSESSLPKVTDAIKSNRPLNVLVVGSRSSTIQGNEASAYPATLQAALKEALPSSTIDLSVELQGKSTAEETAGTLVKLVEAKKPTLVIWQTGTVDAMRAVDPDDFRTAINEGVVALRDAGTDVVLVNLQYSPRTETMISAPPYLDNMKVVAQQHDVPLFDRFSIMKQWSDAGYFDLFSTSHGVDLAKKVHACLGRALAKFVIDAAHLGPVQQN</sequence>
<dbReference type="Pfam" id="PF25182">
    <property type="entry name" value="NonGDSL"/>
    <property type="match status" value="1"/>
</dbReference>
<dbReference type="PROSITE" id="PS51257">
    <property type="entry name" value="PROKAR_LIPOPROTEIN"/>
    <property type="match status" value="1"/>
</dbReference>
<dbReference type="SUPFAM" id="SSF52266">
    <property type="entry name" value="SGNH hydrolase"/>
    <property type="match status" value="1"/>
</dbReference>
<feature type="signal peptide" evidence="1">
    <location>
        <begin position="1"/>
        <end position="28"/>
    </location>
</feature>
<organism evidence="2 3">
    <name type="scientific">Bradyrhizobium brasilense</name>
    <dbReference type="NCBI Taxonomy" id="1419277"/>
    <lineage>
        <taxon>Bacteria</taxon>
        <taxon>Pseudomonadati</taxon>
        <taxon>Pseudomonadota</taxon>
        <taxon>Alphaproteobacteria</taxon>
        <taxon>Hyphomicrobiales</taxon>
        <taxon>Nitrobacteraceae</taxon>
        <taxon>Bradyrhizobium</taxon>
    </lineage>
</organism>
<gene>
    <name evidence="2" type="ORF">SAMN05216337_10028</name>
</gene>
<dbReference type="CDD" id="cd00229">
    <property type="entry name" value="SGNH_hydrolase"/>
    <property type="match status" value="1"/>
</dbReference>
<reference evidence="2 3" key="1">
    <citation type="submission" date="2016-10" db="EMBL/GenBank/DDBJ databases">
        <authorList>
            <person name="de Groot N.N."/>
        </authorList>
    </citation>
    <scope>NUCLEOTIDE SEQUENCE [LARGE SCALE GENOMIC DNA]</scope>
    <source>
        <strain evidence="2 3">R5</strain>
    </source>
</reference>
<proteinExistence type="predicted"/>
<dbReference type="Proteomes" id="UP000199245">
    <property type="component" value="Unassembled WGS sequence"/>
</dbReference>
<evidence type="ECO:0000313" key="2">
    <source>
        <dbReference type="EMBL" id="SDC27522.1"/>
    </source>
</evidence>
<protein>
    <recommendedName>
        <fullName evidence="4">Lipolytic enzyme</fullName>
    </recommendedName>
</protein>
<name>A0A1G6K8X9_9BRAD</name>
<feature type="chain" id="PRO_5011763692" description="Lipolytic enzyme" evidence="1">
    <location>
        <begin position="29"/>
        <end position="261"/>
    </location>
</feature>
<dbReference type="RefSeq" id="WP_092078478.1">
    <property type="nucleotide sequence ID" value="NZ_FMZW01000002.1"/>
</dbReference>
<dbReference type="Gene3D" id="3.40.50.1110">
    <property type="entry name" value="SGNH hydrolase"/>
    <property type="match status" value="1"/>
</dbReference>
<keyword evidence="1" id="KW-0732">Signal</keyword>
<evidence type="ECO:0000313" key="3">
    <source>
        <dbReference type="Proteomes" id="UP000199245"/>
    </source>
</evidence>
<dbReference type="AlphaFoldDB" id="A0A1G6K8X9"/>
<dbReference type="GO" id="GO:0016788">
    <property type="term" value="F:hydrolase activity, acting on ester bonds"/>
    <property type="evidence" value="ECO:0007669"/>
    <property type="project" value="UniProtKB-ARBA"/>
</dbReference>